<feature type="non-terminal residue" evidence="1">
    <location>
        <position position="1"/>
    </location>
</feature>
<gene>
    <name evidence="1" type="ORF">DHETER_LOCUS10092</name>
</gene>
<evidence type="ECO:0000313" key="1">
    <source>
        <dbReference type="EMBL" id="CAG8668964.1"/>
    </source>
</evidence>
<accession>A0ACA9NV42</accession>
<evidence type="ECO:0000313" key="2">
    <source>
        <dbReference type="Proteomes" id="UP000789702"/>
    </source>
</evidence>
<reference evidence="1" key="1">
    <citation type="submission" date="2021-06" db="EMBL/GenBank/DDBJ databases">
        <authorList>
            <person name="Kallberg Y."/>
            <person name="Tangrot J."/>
            <person name="Rosling A."/>
        </authorList>
    </citation>
    <scope>NUCLEOTIDE SEQUENCE</scope>
    <source>
        <strain evidence="1">IL203A</strain>
    </source>
</reference>
<comment type="caution">
    <text evidence="1">The sequence shown here is derived from an EMBL/GenBank/DDBJ whole genome shotgun (WGS) entry which is preliminary data.</text>
</comment>
<feature type="non-terminal residue" evidence="1">
    <location>
        <position position="54"/>
    </location>
</feature>
<proteinExistence type="predicted"/>
<sequence>VCFTGKPSGRATAVGVVIYRVENLSFRYFGTVICEDFKLHHFSIIIRDLRLSCF</sequence>
<keyword evidence="2" id="KW-1185">Reference proteome</keyword>
<protein>
    <submittedName>
        <fullName evidence="1">3159_t:CDS:1</fullName>
    </submittedName>
</protein>
<name>A0ACA9NV42_9GLOM</name>
<organism evidence="1 2">
    <name type="scientific">Dentiscutata heterogama</name>
    <dbReference type="NCBI Taxonomy" id="1316150"/>
    <lineage>
        <taxon>Eukaryota</taxon>
        <taxon>Fungi</taxon>
        <taxon>Fungi incertae sedis</taxon>
        <taxon>Mucoromycota</taxon>
        <taxon>Glomeromycotina</taxon>
        <taxon>Glomeromycetes</taxon>
        <taxon>Diversisporales</taxon>
        <taxon>Gigasporaceae</taxon>
        <taxon>Dentiscutata</taxon>
    </lineage>
</organism>
<dbReference type="EMBL" id="CAJVPU010018958">
    <property type="protein sequence ID" value="CAG8668964.1"/>
    <property type="molecule type" value="Genomic_DNA"/>
</dbReference>
<dbReference type="Proteomes" id="UP000789702">
    <property type="component" value="Unassembled WGS sequence"/>
</dbReference>